<gene>
    <name evidence="2" type="ORF">FYJ57_07410</name>
</gene>
<dbReference type="PANTHER" id="PTHR11106:SF27">
    <property type="entry name" value="MACRO DOMAIN-CONTAINING PROTEIN"/>
    <property type="match status" value="1"/>
</dbReference>
<evidence type="ECO:0000259" key="1">
    <source>
        <dbReference type="PROSITE" id="PS51154"/>
    </source>
</evidence>
<protein>
    <submittedName>
        <fullName evidence="2">O-acetyl-ADP-ribose deacetylase</fullName>
    </submittedName>
</protein>
<evidence type="ECO:0000313" key="3">
    <source>
        <dbReference type="Proteomes" id="UP000440513"/>
    </source>
</evidence>
<dbReference type="CDD" id="cd02908">
    <property type="entry name" value="Macro_OAADPr_deacetylase"/>
    <property type="match status" value="1"/>
</dbReference>
<comment type="caution">
    <text evidence="2">The sequence shown here is derived from an EMBL/GenBank/DDBJ whole genome shotgun (WGS) entry which is preliminary data.</text>
</comment>
<dbReference type="Gene3D" id="3.40.220.10">
    <property type="entry name" value="Leucine Aminopeptidase, subunit E, domain 1"/>
    <property type="match status" value="1"/>
</dbReference>
<keyword evidence="3" id="KW-1185">Reference proteome</keyword>
<proteinExistence type="predicted"/>
<dbReference type="EMBL" id="VUMS01000011">
    <property type="protein sequence ID" value="MST66564.1"/>
    <property type="molecule type" value="Genomic_DNA"/>
</dbReference>
<dbReference type="NCBIfam" id="NF001664">
    <property type="entry name" value="PRK00431.1-6"/>
    <property type="match status" value="1"/>
</dbReference>
<evidence type="ECO:0000313" key="2">
    <source>
        <dbReference type="EMBL" id="MST66564.1"/>
    </source>
</evidence>
<dbReference type="InterPro" id="IPR002589">
    <property type="entry name" value="Macro_dom"/>
</dbReference>
<dbReference type="SUPFAM" id="SSF52949">
    <property type="entry name" value="Macro domain-like"/>
    <property type="match status" value="1"/>
</dbReference>
<dbReference type="RefSeq" id="WP_154432200.1">
    <property type="nucleotide sequence ID" value="NZ_JBQHQP010000004.1"/>
</dbReference>
<sequence length="338" mass="37609">MPLQIIRNDITKMSVDAIVNAANTSLLGGGGVDGCIHRAAGPELLAECSTLHGCETGSAKITKGYRLPCKYVIHAVGPRWRDGKHREQELLESCYRTSLNLAKENGCQSVAFPLISSGIYGYPKEQALKVAVDTISTFLLENEIMVYIVVFDRKAYQISGKLFADIAAYIDDRYVDEHTDSRSEQRRRLEVLSEESCFEAAPAPLPPEAICKSCSSQSLEEALGQMDESFSEMLLRKIDESGMTDAQCYKKANIDRKLFSKIRSDKFYKPSKPTVLAFALALELPLAQMQEMLGKAGFTLSRSSKFDIIVEYFVERGNYNVYEINEALFAFDQSLIGA</sequence>
<dbReference type="Proteomes" id="UP000440513">
    <property type="component" value="Unassembled WGS sequence"/>
</dbReference>
<dbReference type="SMART" id="SM00506">
    <property type="entry name" value="A1pp"/>
    <property type="match status" value="1"/>
</dbReference>
<reference evidence="2 3" key="1">
    <citation type="submission" date="2019-08" db="EMBL/GenBank/DDBJ databases">
        <title>In-depth cultivation of the pig gut microbiome towards novel bacterial diversity and tailored functional studies.</title>
        <authorList>
            <person name="Wylensek D."/>
            <person name="Hitch T.C.A."/>
            <person name="Clavel T."/>
        </authorList>
    </citation>
    <scope>NUCLEOTIDE SEQUENCE [LARGE SCALE GENOMIC DNA]</scope>
    <source>
        <strain evidence="2 3">BSM-380-WT-5A</strain>
    </source>
</reference>
<feature type="domain" description="Macro" evidence="1">
    <location>
        <begin position="1"/>
        <end position="167"/>
    </location>
</feature>
<dbReference type="PROSITE" id="PS51154">
    <property type="entry name" value="MACRO"/>
    <property type="match status" value="1"/>
</dbReference>
<dbReference type="InterPro" id="IPR043472">
    <property type="entry name" value="Macro_dom-like"/>
</dbReference>
<dbReference type="PANTHER" id="PTHR11106">
    <property type="entry name" value="GANGLIOSIDE INDUCED DIFFERENTIATION ASSOCIATED PROTEIN 2-RELATED"/>
    <property type="match status" value="1"/>
</dbReference>
<dbReference type="Pfam" id="PF01661">
    <property type="entry name" value="Macro"/>
    <property type="match status" value="1"/>
</dbReference>
<name>A0A7X2TLA4_9FIRM</name>
<accession>A0A7X2TLA4</accession>
<organism evidence="2 3">
    <name type="scientific">Oliverpabstia intestinalis</name>
    <dbReference type="NCBI Taxonomy" id="2606633"/>
    <lineage>
        <taxon>Bacteria</taxon>
        <taxon>Bacillati</taxon>
        <taxon>Bacillota</taxon>
        <taxon>Clostridia</taxon>
        <taxon>Lachnospirales</taxon>
        <taxon>Lachnospiraceae</taxon>
        <taxon>Oliverpabstia</taxon>
    </lineage>
</organism>
<dbReference type="AlphaFoldDB" id="A0A7X2TLA4"/>